<evidence type="ECO:0000259" key="2">
    <source>
        <dbReference type="PROSITE" id="PS50213"/>
    </source>
</evidence>
<name>A0ABM4BH45_HYDVU</name>
<dbReference type="PANTHER" id="PTHR10900">
    <property type="entry name" value="PERIOSTIN-RELATED"/>
    <property type="match status" value="1"/>
</dbReference>
<proteinExistence type="predicted"/>
<keyword evidence="3" id="KW-1185">Reference proteome</keyword>
<feature type="domain" description="FAS1" evidence="2">
    <location>
        <begin position="317"/>
        <end position="451"/>
    </location>
</feature>
<dbReference type="RefSeq" id="XP_065648347.1">
    <property type="nucleotide sequence ID" value="XM_065792275.1"/>
</dbReference>
<dbReference type="InterPro" id="IPR036378">
    <property type="entry name" value="FAS1_dom_sf"/>
</dbReference>
<feature type="domain" description="FAS1" evidence="2">
    <location>
        <begin position="184"/>
        <end position="313"/>
    </location>
</feature>
<dbReference type="InterPro" id="IPR000782">
    <property type="entry name" value="FAS1_domain"/>
</dbReference>
<feature type="chain" id="PRO_5046140242" evidence="1">
    <location>
        <begin position="24"/>
        <end position="451"/>
    </location>
</feature>
<dbReference type="GeneID" id="105846079"/>
<protein>
    <submittedName>
        <fullName evidence="4">Transforming growth factor-beta-induced protein ig-h3 isoform X2</fullName>
    </submittedName>
</protein>
<dbReference type="Pfam" id="PF02469">
    <property type="entry name" value="Fasciclin"/>
    <property type="match status" value="2"/>
</dbReference>
<feature type="signal peptide" evidence="1">
    <location>
        <begin position="1"/>
        <end position="23"/>
    </location>
</feature>
<dbReference type="SMART" id="SM00554">
    <property type="entry name" value="FAS1"/>
    <property type="match status" value="2"/>
</dbReference>
<accession>A0ABM4BH45</accession>
<evidence type="ECO:0000313" key="4">
    <source>
        <dbReference type="RefSeq" id="XP_065648347.1"/>
    </source>
</evidence>
<keyword evidence="1" id="KW-0732">Signal</keyword>
<dbReference type="SUPFAM" id="SSF82153">
    <property type="entry name" value="FAS1 domain"/>
    <property type="match status" value="2"/>
</dbReference>
<dbReference type="PANTHER" id="PTHR10900:SF124">
    <property type="entry name" value="FI05614P"/>
    <property type="match status" value="1"/>
</dbReference>
<organism evidence="3 4">
    <name type="scientific">Hydra vulgaris</name>
    <name type="common">Hydra</name>
    <name type="synonym">Hydra attenuata</name>
    <dbReference type="NCBI Taxonomy" id="6087"/>
    <lineage>
        <taxon>Eukaryota</taxon>
        <taxon>Metazoa</taxon>
        <taxon>Cnidaria</taxon>
        <taxon>Hydrozoa</taxon>
        <taxon>Hydroidolina</taxon>
        <taxon>Anthoathecata</taxon>
        <taxon>Aplanulata</taxon>
        <taxon>Hydridae</taxon>
        <taxon>Hydra</taxon>
    </lineage>
</organism>
<dbReference type="InterPro" id="IPR050904">
    <property type="entry name" value="Adhesion/Biosynth-related"/>
</dbReference>
<dbReference type="Gene3D" id="2.30.180.10">
    <property type="entry name" value="FAS1 domain"/>
    <property type="match status" value="2"/>
</dbReference>
<evidence type="ECO:0000313" key="3">
    <source>
        <dbReference type="Proteomes" id="UP001652625"/>
    </source>
</evidence>
<gene>
    <name evidence="4" type="primary">LOC105846079</name>
</gene>
<sequence length="451" mass="52117">MDKYKSYTVGIVFMLLILKFSHTKNSRTRIQANGKVTINVFGAKNCDLQLKKNNLLQNYAYYAPVKDRTRVWQIGDKNNKVFQYKDKNLYNVQSWSTNSNDLLLSNGLQGEIGTQENSNFDKITLNSNFMSQDDGIDKLSDTWPNNLDWQDDQYRLRKAQTKKIYAQNQIQKSVLGELLEPLNPEDNPITSMKKIGVTSFGAILQASSSIKEIFNYDQKYTIFAPSNSAFRTMSNYKKTFLMTNRNLEDFSSYHICYGYIYTDILDRSEFKTLSSNYITISTSLNTISVQSANIIDGFIHANNTLIYIVDKVLFFEKSTLLEIINADPRFQMYSYIIRNTTIKNLIKNTFYYTLFLPATSILLKQNINILSENVNVRENFIRNHMIGPGVLYFNNFQQGVIYRLKTMNHIPKLLTARRVDSDTLRIDNRVKVVEKDILARNGVIHVIDGVL</sequence>
<dbReference type="Proteomes" id="UP001652625">
    <property type="component" value="Chromosome 03"/>
</dbReference>
<dbReference type="PROSITE" id="PS50213">
    <property type="entry name" value="FAS1"/>
    <property type="match status" value="2"/>
</dbReference>
<reference evidence="4" key="1">
    <citation type="submission" date="2025-08" db="UniProtKB">
        <authorList>
            <consortium name="RefSeq"/>
        </authorList>
    </citation>
    <scope>IDENTIFICATION</scope>
</reference>
<evidence type="ECO:0000256" key="1">
    <source>
        <dbReference type="SAM" id="SignalP"/>
    </source>
</evidence>